<reference evidence="2" key="1">
    <citation type="journal article" date="2020" name="Fungal Divers.">
        <title>Resolving the Mortierellaceae phylogeny through synthesis of multi-gene phylogenetics and phylogenomics.</title>
        <authorList>
            <person name="Vandepol N."/>
            <person name="Liber J."/>
            <person name="Desiro A."/>
            <person name="Na H."/>
            <person name="Kennedy M."/>
            <person name="Barry K."/>
            <person name="Grigoriev I.V."/>
            <person name="Miller A.N."/>
            <person name="O'Donnell K."/>
            <person name="Stajich J.E."/>
            <person name="Bonito G."/>
        </authorList>
    </citation>
    <scope>NUCLEOTIDE SEQUENCE</scope>
    <source>
        <strain evidence="2">NRRL 6426</strain>
    </source>
</reference>
<dbReference type="AlphaFoldDB" id="A0A9P5RTX6"/>
<comment type="caution">
    <text evidence="2">The sequence shown here is derived from an EMBL/GenBank/DDBJ whole genome shotgun (WGS) entry which is preliminary data.</text>
</comment>
<evidence type="ECO:0000256" key="1">
    <source>
        <dbReference type="SAM" id="MobiDB-lite"/>
    </source>
</evidence>
<sequence length="479" mass="50692">MMTPPALSLMFQFPAVRSLIFRGPCILPGVLEFLPNLDSLSLLPSPSGYGSSRSSSTSVPIKTRTSRSSPPSPSSASLFLEMSQILHDKCLHITKLVLTEPSVMGDSSTVMHLPVLLQTMPGRLVHVELALRGSRGDGYGEREVLRLELEELSGAGAMDADEEAVMEMFVKSLFIRSRTPVSVPMSEDVDVEDVMETSDVGESSSWSAGPTNDVDEVSSGGSSFPLRHSPASSGSTTSWATSSSSGGLTNALPVRHTPPAPSLLDETGLASASQSPSSSLSSWTTRSGSFGNRAPSTTSTESSPSGASVQYEGQSQRREAQQQRVLGQSFAMTTSPMSLKSVSTASSTSTATTSSVASKAGESMRGSYFPPHTPGTPSSSFSSAYTTSPVSSLSKSTPSSSQSQGQSQSSQDDRRSREAVSAFLSSCSNYQVDAVGRLMALQFLVEYQLASLPRLECFWLGSKMFRIPRRRSSSSSSSS</sequence>
<feature type="compositionally biased region" description="Low complexity" evidence="1">
    <location>
        <begin position="341"/>
        <end position="360"/>
    </location>
</feature>
<feature type="region of interest" description="Disordered" evidence="1">
    <location>
        <begin position="341"/>
        <end position="416"/>
    </location>
</feature>
<feature type="region of interest" description="Disordered" evidence="1">
    <location>
        <begin position="185"/>
        <end position="324"/>
    </location>
</feature>
<proteinExistence type="predicted"/>
<evidence type="ECO:0000313" key="2">
    <source>
        <dbReference type="EMBL" id="KAF9147815.1"/>
    </source>
</evidence>
<feature type="compositionally biased region" description="Low complexity" evidence="1">
    <location>
        <begin position="229"/>
        <end position="247"/>
    </location>
</feature>
<keyword evidence="3" id="KW-1185">Reference proteome</keyword>
<feature type="region of interest" description="Disordered" evidence="1">
    <location>
        <begin position="45"/>
        <end position="75"/>
    </location>
</feature>
<feature type="compositionally biased region" description="Low complexity" evidence="1">
    <location>
        <begin position="375"/>
        <end position="410"/>
    </location>
</feature>
<gene>
    <name evidence="2" type="ORF">BG015_010495</name>
</gene>
<accession>A0A9P5RTX6</accession>
<dbReference type="OrthoDB" id="2449202at2759"/>
<feature type="compositionally biased region" description="Polar residues" evidence="1">
    <location>
        <begin position="200"/>
        <end position="210"/>
    </location>
</feature>
<evidence type="ECO:0000313" key="3">
    <source>
        <dbReference type="Proteomes" id="UP000748756"/>
    </source>
</evidence>
<name>A0A9P5RTX6_9FUNG</name>
<feature type="compositionally biased region" description="Acidic residues" evidence="1">
    <location>
        <begin position="187"/>
        <end position="196"/>
    </location>
</feature>
<protein>
    <submittedName>
        <fullName evidence="2">Uncharacterized protein</fullName>
    </submittedName>
</protein>
<organism evidence="2 3">
    <name type="scientific">Linnemannia schmuckeri</name>
    <dbReference type="NCBI Taxonomy" id="64567"/>
    <lineage>
        <taxon>Eukaryota</taxon>
        <taxon>Fungi</taxon>
        <taxon>Fungi incertae sedis</taxon>
        <taxon>Mucoromycota</taxon>
        <taxon>Mortierellomycotina</taxon>
        <taxon>Mortierellomycetes</taxon>
        <taxon>Mortierellales</taxon>
        <taxon>Mortierellaceae</taxon>
        <taxon>Linnemannia</taxon>
    </lineage>
</organism>
<dbReference type="Proteomes" id="UP000748756">
    <property type="component" value="Unassembled WGS sequence"/>
</dbReference>
<feature type="compositionally biased region" description="Low complexity" evidence="1">
    <location>
        <begin position="271"/>
        <end position="305"/>
    </location>
</feature>
<dbReference type="EMBL" id="JAAAUQ010000751">
    <property type="protein sequence ID" value="KAF9147815.1"/>
    <property type="molecule type" value="Genomic_DNA"/>
</dbReference>